<dbReference type="Proteomes" id="UP001248819">
    <property type="component" value="Unassembled WGS sequence"/>
</dbReference>
<dbReference type="EMBL" id="JAVRHP010000030">
    <property type="protein sequence ID" value="MDT0650009.1"/>
    <property type="molecule type" value="Genomic_DNA"/>
</dbReference>
<proteinExistence type="predicted"/>
<protein>
    <recommendedName>
        <fullName evidence="3">STAS/SEC14 domain-containing protein</fullName>
    </recommendedName>
</protein>
<evidence type="ECO:0000313" key="2">
    <source>
        <dbReference type="Proteomes" id="UP001248819"/>
    </source>
</evidence>
<gene>
    <name evidence="1" type="ORF">RM529_07630</name>
</gene>
<organism evidence="1 2">
    <name type="scientific">Autumnicola edwardsiae</name>
    <dbReference type="NCBI Taxonomy" id="3075594"/>
    <lineage>
        <taxon>Bacteria</taxon>
        <taxon>Pseudomonadati</taxon>
        <taxon>Bacteroidota</taxon>
        <taxon>Flavobacteriia</taxon>
        <taxon>Flavobacteriales</taxon>
        <taxon>Flavobacteriaceae</taxon>
        <taxon>Autumnicola</taxon>
    </lineage>
</organism>
<keyword evidence="2" id="KW-1185">Reference proteome</keyword>
<sequence length="126" mass="14542">MDKVLRTKDLEHTVLEYHKNYIISTVKEDVVVGHVEVNSYIKVCTEFYKDTNFVYISLRKNNYNVNPVIYPELVNDIQGLRGIGIVCPQASKISTAKFESSFVDFPFEIFTALEDAVEWARELTKT</sequence>
<dbReference type="RefSeq" id="WP_311484211.1">
    <property type="nucleotide sequence ID" value="NZ_JAVRHP010000030.1"/>
</dbReference>
<evidence type="ECO:0000313" key="1">
    <source>
        <dbReference type="EMBL" id="MDT0650009.1"/>
    </source>
</evidence>
<evidence type="ECO:0008006" key="3">
    <source>
        <dbReference type="Google" id="ProtNLM"/>
    </source>
</evidence>
<comment type="caution">
    <text evidence="1">The sequence shown here is derived from an EMBL/GenBank/DDBJ whole genome shotgun (WGS) entry which is preliminary data.</text>
</comment>
<accession>A0ABU3CUJ3</accession>
<reference evidence="1 2" key="1">
    <citation type="submission" date="2023-09" db="EMBL/GenBank/DDBJ databases">
        <authorList>
            <person name="Rey-Velasco X."/>
        </authorList>
    </citation>
    <scope>NUCLEOTIDE SEQUENCE [LARGE SCALE GENOMIC DNA]</scope>
    <source>
        <strain evidence="1 2">F297</strain>
    </source>
</reference>
<name>A0ABU3CUJ3_9FLAO</name>